<keyword evidence="1" id="KW-0812">Transmembrane</keyword>
<organism evidence="2 3">
    <name type="scientific">Candidatus Zambryskibacteria bacterium CG_4_9_14_3_um_filter_40_16</name>
    <dbReference type="NCBI Taxonomy" id="1975111"/>
    <lineage>
        <taxon>Bacteria</taxon>
        <taxon>Candidatus Zambryskiibacteriota</taxon>
    </lineage>
</organism>
<feature type="transmembrane region" description="Helical" evidence="1">
    <location>
        <begin position="7"/>
        <end position="24"/>
    </location>
</feature>
<gene>
    <name evidence="2" type="ORF">CO184_00870</name>
</gene>
<dbReference type="InterPro" id="IPR013783">
    <property type="entry name" value="Ig-like_fold"/>
</dbReference>
<dbReference type="Proteomes" id="UP000231487">
    <property type="component" value="Unassembled WGS sequence"/>
</dbReference>
<sequence length="205" mass="22582">MKTYLRFIGGGIISIFVIGLFLLPTTDVSGRVGVGVGAGEINLTDGIKPGGIYELPNLRIFNTGDETTTYKMNVAFHQDYHQLRPGKSWFSFNPETFTLPPGESQEILVSMIVPVKAEQGEYFAFLESGPVASDAPGTSVGIAVATKLFFTMIPANIWQATLQRVSSFFATYAPWSWIGFGITIVIIVFVLFKKFFSFNIAMKKK</sequence>
<name>A0A2M7WUT5_9BACT</name>
<reference evidence="3" key="1">
    <citation type="submission" date="2017-09" db="EMBL/GenBank/DDBJ databases">
        <title>Depth-based differentiation of microbial function through sediment-hosted aquifers and enrichment of novel symbionts in the deep terrestrial subsurface.</title>
        <authorList>
            <person name="Probst A.J."/>
            <person name="Ladd B."/>
            <person name="Jarett J.K."/>
            <person name="Geller-Mcgrath D.E."/>
            <person name="Sieber C.M.K."/>
            <person name="Emerson J.B."/>
            <person name="Anantharaman K."/>
            <person name="Thomas B.C."/>
            <person name="Malmstrom R."/>
            <person name="Stieglmeier M."/>
            <person name="Klingl A."/>
            <person name="Woyke T."/>
            <person name="Ryan C.M."/>
            <person name="Banfield J.F."/>
        </authorList>
    </citation>
    <scope>NUCLEOTIDE SEQUENCE [LARGE SCALE GENOMIC DNA]</scope>
</reference>
<evidence type="ECO:0000256" key="1">
    <source>
        <dbReference type="SAM" id="Phobius"/>
    </source>
</evidence>
<feature type="transmembrane region" description="Helical" evidence="1">
    <location>
        <begin position="175"/>
        <end position="196"/>
    </location>
</feature>
<protein>
    <submittedName>
        <fullName evidence="2">Uncharacterized protein</fullName>
    </submittedName>
</protein>
<keyword evidence="1" id="KW-1133">Transmembrane helix</keyword>
<dbReference type="AlphaFoldDB" id="A0A2M7WUT5"/>
<proteinExistence type="predicted"/>
<dbReference type="EMBL" id="PFXE01000016">
    <property type="protein sequence ID" value="PJA33869.1"/>
    <property type="molecule type" value="Genomic_DNA"/>
</dbReference>
<keyword evidence="1" id="KW-0472">Membrane</keyword>
<accession>A0A2M7WUT5</accession>
<comment type="caution">
    <text evidence="2">The sequence shown here is derived from an EMBL/GenBank/DDBJ whole genome shotgun (WGS) entry which is preliminary data.</text>
</comment>
<dbReference type="Gene3D" id="2.60.40.10">
    <property type="entry name" value="Immunoglobulins"/>
    <property type="match status" value="1"/>
</dbReference>
<evidence type="ECO:0000313" key="3">
    <source>
        <dbReference type="Proteomes" id="UP000231487"/>
    </source>
</evidence>
<evidence type="ECO:0000313" key="2">
    <source>
        <dbReference type="EMBL" id="PJA33869.1"/>
    </source>
</evidence>